<organism evidence="1 2">
    <name type="scientific">Blautia luti DSM 14534 = JCM 17040</name>
    <dbReference type="NCBI Taxonomy" id="649762"/>
    <lineage>
        <taxon>Bacteria</taxon>
        <taxon>Bacillati</taxon>
        <taxon>Bacillota</taxon>
        <taxon>Clostridia</taxon>
        <taxon>Lachnospirales</taxon>
        <taxon>Lachnospiraceae</taxon>
        <taxon>Blautia</taxon>
    </lineage>
</organism>
<dbReference type="Proteomes" id="UP000437824">
    <property type="component" value="Unassembled WGS sequence"/>
</dbReference>
<evidence type="ECO:0000313" key="1">
    <source>
        <dbReference type="EMBL" id="MTD62854.1"/>
    </source>
</evidence>
<name>A0A844GSI5_9FIRM</name>
<gene>
    <name evidence="1" type="ORF">GKZ57_16885</name>
</gene>
<reference evidence="1 2" key="1">
    <citation type="submission" date="2019-11" db="EMBL/GenBank/DDBJ databases">
        <title>Draft genome sequence of Blautia luti DSM 14534T, isolated from human stool.</title>
        <authorList>
            <person name="Ortiz R."/>
            <person name="Melis-Arcos F."/>
            <person name="Covarrubias P."/>
            <person name="Cardenas J.P."/>
            <person name="Perez-Donoso J."/>
            <person name="Almonacid D."/>
        </authorList>
    </citation>
    <scope>NUCLEOTIDE SEQUENCE [LARGE SCALE GENOMIC DNA]</scope>
    <source>
        <strain evidence="1 2">DSM 14534</strain>
    </source>
</reference>
<protein>
    <submittedName>
        <fullName evidence="1">Esterase</fullName>
    </submittedName>
</protein>
<dbReference type="AlphaFoldDB" id="A0A844GSI5"/>
<dbReference type="EMBL" id="WMBC01000023">
    <property type="protein sequence ID" value="MTD62854.1"/>
    <property type="molecule type" value="Genomic_DNA"/>
</dbReference>
<sequence length="227" mass="25765">MIIYEYGNPDADNVLIQLTGDHELSGLENEVEEIRKRTSIDFRFIAAKVDDWNYELSPWKAPAVFGNEDFGDGAARTLEQILTLCTDKSKAYYIGGYSLAGLFSLWAAYQTDIFSGVAAASPSVWFPGFIAYMKEHEINSETVYLSLGDREEKIRNPVMSQVGNCIQKGYDWLTKCGINCTLEWNQGNHFREPDIRTAKAFAWVLTEKERMEQGIIYNPNVSELTDE</sequence>
<dbReference type="SUPFAM" id="SSF53474">
    <property type="entry name" value="alpha/beta-Hydrolases"/>
    <property type="match status" value="1"/>
</dbReference>
<evidence type="ECO:0000313" key="2">
    <source>
        <dbReference type="Proteomes" id="UP000437824"/>
    </source>
</evidence>
<dbReference type="InterPro" id="IPR029058">
    <property type="entry name" value="AB_hydrolase_fold"/>
</dbReference>
<accession>A0A844GSI5</accession>
<proteinExistence type="predicted"/>
<dbReference type="Gene3D" id="3.40.50.1820">
    <property type="entry name" value="alpha/beta hydrolase"/>
    <property type="match status" value="1"/>
</dbReference>
<comment type="caution">
    <text evidence="1">The sequence shown here is derived from an EMBL/GenBank/DDBJ whole genome shotgun (WGS) entry which is preliminary data.</text>
</comment>